<protein>
    <recommendedName>
        <fullName evidence="3">SnoaL-like domain-containing protein</fullName>
    </recommendedName>
</protein>
<proteinExistence type="predicted"/>
<keyword evidence="2" id="KW-1185">Reference proteome</keyword>
<name>A0ABQ4T5K1_METOR</name>
<reference evidence="1" key="1">
    <citation type="journal article" date="2021" name="Front. Microbiol.">
        <title>Comprehensive Comparative Genomics and Phenotyping of Methylobacterium Species.</title>
        <authorList>
            <person name="Alessa O."/>
            <person name="Ogura Y."/>
            <person name="Fujitani Y."/>
            <person name="Takami H."/>
            <person name="Hayashi T."/>
            <person name="Sahin N."/>
            <person name="Tani A."/>
        </authorList>
    </citation>
    <scope>NUCLEOTIDE SEQUENCE</scope>
    <source>
        <strain evidence="1">NBRC 15689</strain>
    </source>
</reference>
<dbReference type="RefSeq" id="WP_238310217.1">
    <property type="nucleotide sequence ID" value="NZ_BPQV01000003.1"/>
</dbReference>
<organism evidence="1 2">
    <name type="scientific">Methylobacterium organophilum</name>
    <dbReference type="NCBI Taxonomy" id="410"/>
    <lineage>
        <taxon>Bacteria</taxon>
        <taxon>Pseudomonadati</taxon>
        <taxon>Pseudomonadota</taxon>
        <taxon>Alphaproteobacteria</taxon>
        <taxon>Hyphomicrobiales</taxon>
        <taxon>Methylobacteriaceae</taxon>
        <taxon>Methylobacterium</taxon>
    </lineage>
</organism>
<evidence type="ECO:0000313" key="2">
    <source>
        <dbReference type="Proteomes" id="UP001055156"/>
    </source>
</evidence>
<gene>
    <name evidence="1" type="ORF">LKMONMHP_1098</name>
</gene>
<evidence type="ECO:0008006" key="3">
    <source>
        <dbReference type="Google" id="ProtNLM"/>
    </source>
</evidence>
<dbReference type="EMBL" id="BPQV01000003">
    <property type="protein sequence ID" value="GJE26249.1"/>
    <property type="molecule type" value="Genomic_DNA"/>
</dbReference>
<evidence type="ECO:0000313" key="1">
    <source>
        <dbReference type="EMBL" id="GJE26249.1"/>
    </source>
</evidence>
<reference evidence="1" key="2">
    <citation type="submission" date="2021-08" db="EMBL/GenBank/DDBJ databases">
        <authorList>
            <person name="Tani A."/>
            <person name="Ola A."/>
            <person name="Ogura Y."/>
            <person name="Katsura K."/>
            <person name="Hayashi T."/>
        </authorList>
    </citation>
    <scope>NUCLEOTIDE SEQUENCE</scope>
    <source>
        <strain evidence="1">NBRC 15689</strain>
    </source>
</reference>
<comment type="caution">
    <text evidence="1">The sequence shown here is derived from an EMBL/GenBank/DDBJ whole genome shotgun (WGS) entry which is preliminary data.</text>
</comment>
<accession>A0ABQ4T5K1</accession>
<sequence length="143" mass="15749">MSVAFALTEPQALVASWYAGVRSLDPERVPAPGLLWREPGQAGRFGVWAGVHAMMVRFLDQWGEDAARLGWSTESLFGVHRLAGALRPDSTGALVTLYPRRCIAICEREIHLERRGSVLVDRGLTNPAESVPLWLFGRSNPPT</sequence>
<dbReference type="Proteomes" id="UP001055156">
    <property type="component" value="Unassembled WGS sequence"/>
</dbReference>